<protein>
    <submittedName>
        <fullName evidence="1">Uncharacterized protein</fullName>
    </submittedName>
</protein>
<reference evidence="1" key="1">
    <citation type="journal article" date="2014" name="Int. J. Syst. Evol. Microbiol.">
        <title>Complete genome sequence of Corynebacterium casei LMG S-19264T (=DSM 44701T), isolated from a smear-ripened cheese.</title>
        <authorList>
            <consortium name="US DOE Joint Genome Institute (JGI-PGF)"/>
            <person name="Walter F."/>
            <person name="Albersmeier A."/>
            <person name="Kalinowski J."/>
            <person name="Ruckert C."/>
        </authorList>
    </citation>
    <scope>NUCLEOTIDE SEQUENCE</scope>
    <source>
        <strain evidence="1">CGMCC 1.15367</strain>
    </source>
</reference>
<keyword evidence="2" id="KW-1185">Reference proteome</keyword>
<reference evidence="1" key="2">
    <citation type="submission" date="2020-09" db="EMBL/GenBank/DDBJ databases">
        <authorList>
            <person name="Sun Q."/>
            <person name="Zhou Y."/>
        </authorList>
    </citation>
    <scope>NUCLEOTIDE SEQUENCE</scope>
    <source>
        <strain evidence="1">CGMCC 1.15367</strain>
    </source>
</reference>
<proteinExistence type="predicted"/>
<name>A0A917E2M9_9HYPH</name>
<evidence type="ECO:0000313" key="2">
    <source>
        <dbReference type="Proteomes" id="UP000644699"/>
    </source>
</evidence>
<evidence type="ECO:0000313" key="1">
    <source>
        <dbReference type="EMBL" id="GGD99067.1"/>
    </source>
</evidence>
<organism evidence="1 2">
    <name type="scientific">Aureimonas endophytica</name>
    <dbReference type="NCBI Taxonomy" id="2027858"/>
    <lineage>
        <taxon>Bacteria</taxon>
        <taxon>Pseudomonadati</taxon>
        <taxon>Pseudomonadota</taxon>
        <taxon>Alphaproteobacteria</taxon>
        <taxon>Hyphomicrobiales</taxon>
        <taxon>Aurantimonadaceae</taxon>
        <taxon>Aureimonas</taxon>
    </lineage>
</organism>
<dbReference type="AlphaFoldDB" id="A0A917E2M9"/>
<sequence length="275" mass="29850">MIRGHIDFVSRSRVEGWIACPRLPLTGARVLAFVDETCIGGGTVNLFRQDLLDAGFGDGVVGFGFPIAPEPWHDTRVLDVRLEGGSTILKQSRACLVPREAVGEDRRRQGRDPASLAWMLARGWLSQAHFDALRVLGEFGVHSQALAFRSPPDQVTARCDEAALAAADLVEMHMLQPAELEIRDTLTPGDLSGIRRELRNAFPHVPPVIGLWAAREHVIDVVEGAHRPGAQALAGGGVEYVFGGRHLMMLDLDGDFSFARDGEAGGFSAFVPCRP</sequence>
<accession>A0A917E2M9</accession>
<dbReference type="EMBL" id="BMIQ01000002">
    <property type="protein sequence ID" value="GGD99067.1"/>
    <property type="molecule type" value="Genomic_DNA"/>
</dbReference>
<gene>
    <name evidence="1" type="ORF">GCM10011390_17310</name>
</gene>
<dbReference type="Proteomes" id="UP000644699">
    <property type="component" value="Unassembled WGS sequence"/>
</dbReference>
<dbReference type="RefSeq" id="WP_188907814.1">
    <property type="nucleotide sequence ID" value="NZ_BMIQ01000002.1"/>
</dbReference>
<comment type="caution">
    <text evidence="1">The sequence shown here is derived from an EMBL/GenBank/DDBJ whole genome shotgun (WGS) entry which is preliminary data.</text>
</comment>